<evidence type="ECO:0000259" key="3">
    <source>
        <dbReference type="SMART" id="SM00460"/>
    </source>
</evidence>
<protein>
    <submittedName>
        <fullName evidence="4">TransglutaminaseTgpA domain-containing protein</fullName>
    </submittedName>
</protein>
<gene>
    <name evidence="4" type="ORF">QWY28_08725</name>
</gene>
<feature type="transmembrane region" description="Helical" evidence="2">
    <location>
        <begin position="12"/>
        <end position="33"/>
    </location>
</feature>
<feature type="transmembrane region" description="Helical" evidence="2">
    <location>
        <begin position="66"/>
        <end position="88"/>
    </location>
</feature>
<dbReference type="RefSeq" id="WP_300952047.1">
    <property type="nucleotide sequence ID" value="NZ_JAUHJQ010000002.1"/>
</dbReference>
<feature type="transmembrane region" description="Helical" evidence="2">
    <location>
        <begin position="121"/>
        <end position="140"/>
    </location>
</feature>
<keyword evidence="2" id="KW-1133">Transmembrane helix</keyword>
<feature type="region of interest" description="Disordered" evidence="1">
    <location>
        <begin position="764"/>
        <end position="790"/>
    </location>
</feature>
<name>A0ABT8FFT2_9ACTN</name>
<feature type="transmembrane region" description="Helical" evidence="2">
    <location>
        <begin position="610"/>
        <end position="634"/>
    </location>
</feature>
<evidence type="ECO:0000256" key="2">
    <source>
        <dbReference type="SAM" id="Phobius"/>
    </source>
</evidence>
<reference evidence="4" key="1">
    <citation type="submission" date="2023-06" db="EMBL/GenBank/DDBJ databases">
        <title>Draft genome sequence of Nocardioides sp. SOB77.</title>
        <authorList>
            <person name="Zhang G."/>
        </authorList>
    </citation>
    <scope>NUCLEOTIDE SEQUENCE</scope>
    <source>
        <strain evidence="4">SOB77</strain>
    </source>
</reference>
<dbReference type="SMART" id="SM00460">
    <property type="entry name" value="TGc"/>
    <property type="match status" value="1"/>
</dbReference>
<dbReference type="InterPro" id="IPR021878">
    <property type="entry name" value="TgpA_N"/>
</dbReference>
<dbReference type="InterPro" id="IPR002931">
    <property type="entry name" value="Transglutaminase-like"/>
</dbReference>
<dbReference type="PANTHER" id="PTHR42736:SF1">
    <property type="entry name" value="PROTEIN-GLUTAMINE GAMMA-GLUTAMYLTRANSFERASE"/>
    <property type="match status" value="1"/>
</dbReference>
<evidence type="ECO:0000313" key="4">
    <source>
        <dbReference type="EMBL" id="MDN4173022.1"/>
    </source>
</evidence>
<evidence type="ECO:0000256" key="1">
    <source>
        <dbReference type="SAM" id="MobiDB-lite"/>
    </source>
</evidence>
<proteinExistence type="predicted"/>
<evidence type="ECO:0000313" key="5">
    <source>
        <dbReference type="Proteomes" id="UP001168620"/>
    </source>
</evidence>
<sequence length="790" mass="85239">MTTRRASLRTTLAVSAAAAATTWVAMLSWRPFTELPGRFLGPLALIGLVVVATGALARWARLPGGVVVLAQLLTGGVATSLALTGYPLPLGPGAVALEAVFRAAVDSANQYAPPVPSTAPGVHPLLVSGGLACFLLVDVLVSTLRRVSLAGLPLLTIYSVPVSLVGGGLSWWVFALTATGFLLVLYLHEGDRVTRWGRTVEEDPTAFDVRTGRVRATALAIGALATALAVAVPIAVPTLDVRLVDFGHGPGGDDDIELSNPLADLKQDLVRGPDDPVLRFTTDDPDPSYLRTTALTWFNGDTWSAGDREVPTTNLAAGQLPPLLGVESGLDRRTYDYRVSVYENFESSWLPAWATSTLVDAPGDWRYDVQTRDFLAADDDLDTRGLQYRMLGVELDYDAVDMARAPSVGGLVPSTYTELPDGLPTEVRNLAIQVTREAPTRYEKAVALQRWFRETGGFEYTTDGVAGNDIQDLVSFLRPDGRRGYCEQYAASMAIMARMLGIPARVAVGFLRPQRVGTNTWEYSAHDLHAWPELFFPGSGWVRFEPTPAARARTVPQWTRQDVPAPDPGSPDRTEGAAPDTPDRAADQPAAPVEEEQPEEAAGAGDDRAWLLPVLGGLLGAGALAVLLLLPRLVRTRRRARRLSAGPEPAWAELRDTAVDLGLRWPVARSPRQTRDWLVQHFGARTDEYAAPRPPRGPELAPDAVHALDRVVASLELRRYSPRGEDATATLRAEVETVTEALHDGASRGARRLAAWWPRSVLTRQAGPAPRSTTEPGQTRYGGVVDHVGT</sequence>
<feature type="transmembrane region" description="Helical" evidence="2">
    <location>
        <begin position="216"/>
        <end position="236"/>
    </location>
</feature>
<keyword evidence="2" id="KW-0812">Transmembrane</keyword>
<dbReference type="SUPFAM" id="SSF54001">
    <property type="entry name" value="Cysteine proteinases"/>
    <property type="match status" value="1"/>
</dbReference>
<accession>A0ABT8FFT2</accession>
<comment type="caution">
    <text evidence="4">The sequence shown here is derived from an EMBL/GenBank/DDBJ whole genome shotgun (WGS) entry which is preliminary data.</text>
</comment>
<feature type="transmembrane region" description="Helical" evidence="2">
    <location>
        <begin position="147"/>
        <end position="165"/>
    </location>
</feature>
<keyword evidence="2" id="KW-0472">Membrane</keyword>
<feature type="transmembrane region" description="Helical" evidence="2">
    <location>
        <begin position="39"/>
        <end position="59"/>
    </location>
</feature>
<dbReference type="PANTHER" id="PTHR42736">
    <property type="entry name" value="PROTEIN-GLUTAMINE GAMMA-GLUTAMYLTRANSFERASE"/>
    <property type="match status" value="1"/>
</dbReference>
<feature type="domain" description="Transglutaminase-like" evidence="3">
    <location>
        <begin position="480"/>
        <end position="548"/>
    </location>
</feature>
<dbReference type="Proteomes" id="UP001168620">
    <property type="component" value="Unassembled WGS sequence"/>
</dbReference>
<dbReference type="InterPro" id="IPR052901">
    <property type="entry name" value="Bact_TGase-like"/>
</dbReference>
<dbReference type="InterPro" id="IPR038765">
    <property type="entry name" value="Papain-like_cys_pep_sf"/>
</dbReference>
<dbReference type="EMBL" id="JAUHJQ010000002">
    <property type="protein sequence ID" value="MDN4173022.1"/>
    <property type="molecule type" value="Genomic_DNA"/>
</dbReference>
<dbReference type="Pfam" id="PF01841">
    <property type="entry name" value="Transglut_core"/>
    <property type="match status" value="1"/>
</dbReference>
<feature type="transmembrane region" description="Helical" evidence="2">
    <location>
        <begin position="171"/>
        <end position="188"/>
    </location>
</feature>
<keyword evidence="5" id="KW-1185">Reference proteome</keyword>
<organism evidence="4 5">
    <name type="scientific">Nocardioides oceani</name>
    <dbReference type="NCBI Taxonomy" id="3058369"/>
    <lineage>
        <taxon>Bacteria</taxon>
        <taxon>Bacillati</taxon>
        <taxon>Actinomycetota</taxon>
        <taxon>Actinomycetes</taxon>
        <taxon>Propionibacteriales</taxon>
        <taxon>Nocardioidaceae</taxon>
        <taxon>Nocardioides</taxon>
    </lineage>
</organism>
<feature type="region of interest" description="Disordered" evidence="1">
    <location>
        <begin position="552"/>
        <end position="605"/>
    </location>
</feature>
<feature type="compositionally biased region" description="Basic and acidic residues" evidence="1">
    <location>
        <begin position="570"/>
        <end position="586"/>
    </location>
</feature>
<dbReference type="Pfam" id="PF11992">
    <property type="entry name" value="TgpA_N"/>
    <property type="match status" value="1"/>
</dbReference>
<dbReference type="Gene3D" id="3.10.620.30">
    <property type="match status" value="1"/>
</dbReference>